<keyword evidence="3" id="KW-0408">Iron</keyword>
<dbReference type="InterPro" id="IPR058240">
    <property type="entry name" value="rSAM_sf"/>
</dbReference>
<dbReference type="Gene3D" id="3.20.20.70">
    <property type="entry name" value="Aldolase class I"/>
    <property type="match status" value="1"/>
</dbReference>
<dbReference type="GO" id="GO:0046872">
    <property type="term" value="F:metal ion binding"/>
    <property type="evidence" value="ECO:0007669"/>
    <property type="project" value="UniProtKB-KW"/>
</dbReference>
<proteinExistence type="predicted"/>
<dbReference type="SUPFAM" id="SSF102114">
    <property type="entry name" value="Radical SAM enzymes"/>
    <property type="match status" value="1"/>
</dbReference>
<evidence type="ECO:0000259" key="5">
    <source>
        <dbReference type="PROSITE" id="PS51918"/>
    </source>
</evidence>
<dbReference type="InterPro" id="IPR013785">
    <property type="entry name" value="Aldolase_TIM"/>
</dbReference>
<evidence type="ECO:0000313" key="6">
    <source>
        <dbReference type="EMBL" id="KKK56572.1"/>
    </source>
</evidence>
<accession>A0A0F8WI70</accession>
<name>A0A0F8WI70_9ZZZZ</name>
<evidence type="ECO:0000256" key="2">
    <source>
        <dbReference type="ARBA" id="ARBA00022723"/>
    </source>
</evidence>
<keyword evidence="1" id="KW-0949">S-adenosyl-L-methionine</keyword>
<comment type="caution">
    <text evidence="6">The sequence shown here is derived from an EMBL/GenBank/DDBJ whole genome shotgun (WGS) entry which is preliminary data.</text>
</comment>
<dbReference type="GO" id="GO:0003824">
    <property type="term" value="F:catalytic activity"/>
    <property type="evidence" value="ECO:0007669"/>
    <property type="project" value="InterPro"/>
</dbReference>
<dbReference type="AlphaFoldDB" id="A0A0F8WI70"/>
<dbReference type="Pfam" id="PF04055">
    <property type="entry name" value="Radical_SAM"/>
    <property type="match status" value="1"/>
</dbReference>
<dbReference type="InterPro" id="IPR007197">
    <property type="entry name" value="rSAM"/>
</dbReference>
<keyword evidence="2" id="KW-0479">Metal-binding</keyword>
<dbReference type="GO" id="GO:0051536">
    <property type="term" value="F:iron-sulfur cluster binding"/>
    <property type="evidence" value="ECO:0007669"/>
    <property type="project" value="UniProtKB-KW"/>
</dbReference>
<dbReference type="PROSITE" id="PS51918">
    <property type="entry name" value="RADICAL_SAM"/>
    <property type="match status" value="1"/>
</dbReference>
<dbReference type="EMBL" id="LAZR01064924">
    <property type="protein sequence ID" value="KKK56572.1"/>
    <property type="molecule type" value="Genomic_DNA"/>
</dbReference>
<evidence type="ECO:0000256" key="1">
    <source>
        <dbReference type="ARBA" id="ARBA00022691"/>
    </source>
</evidence>
<evidence type="ECO:0000256" key="4">
    <source>
        <dbReference type="ARBA" id="ARBA00023014"/>
    </source>
</evidence>
<organism evidence="6">
    <name type="scientific">marine sediment metagenome</name>
    <dbReference type="NCBI Taxonomy" id="412755"/>
    <lineage>
        <taxon>unclassified sequences</taxon>
        <taxon>metagenomes</taxon>
        <taxon>ecological metagenomes</taxon>
    </lineage>
</organism>
<protein>
    <recommendedName>
        <fullName evidence="5">Radical SAM core domain-containing protein</fullName>
    </recommendedName>
</protein>
<evidence type="ECO:0000256" key="3">
    <source>
        <dbReference type="ARBA" id="ARBA00023004"/>
    </source>
</evidence>
<dbReference type="SFLD" id="SFLDG01067">
    <property type="entry name" value="SPASM/twitch_domain_containing"/>
    <property type="match status" value="1"/>
</dbReference>
<feature type="domain" description="Radical SAM core" evidence="5">
    <location>
        <begin position="13"/>
        <end position="240"/>
    </location>
</feature>
<feature type="non-terminal residue" evidence="6">
    <location>
        <position position="296"/>
    </location>
</feature>
<dbReference type="SFLD" id="SFLDS00029">
    <property type="entry name" value="Radical_SAM"/>
    <property type="match status" value="1"/>
</dbReference>
<sequence length="296" mass="33918">MMNPALRFLPHVLWKRRPIHLTLFVTGRCNARCRHCFYIRENKITPKENEMSLEEYERLSRGMGSLIWLAFSGGEIFLRDDLVEISRVFYRNNKPSIMLYPTNGLMPDKTLSVMEQVLADCPESVVTVKLSIDGLKDMHDRMRGKSGSFDLVLETHERLKGLLGKYKNFELGVNTLISHDNQDHMDEVVDFVRGMDSVRTHTISLVRGDVSTGLKDVDPALYEAAIKRLEREFRAGTSPLYSFRGAKLKAAQDLIQRRIIHKVMSGKGRQLPCFAGRLNLVVTENADVYPCERFEP</sequence>
<dbReference type="PANTHER" id="PTHR11228">
    <property type="entry name" value="RADICAL SAM DOMAIN PROTEIN"/>
    <property type="match status" value="1"/>
</dbReference>
<dbReference type="PANTHER" id="PTHR11228:SF7">
    <property type="entry name" value="PQQA PEPTIDE CYCLASE"/>
    <property type="match status" value="1"/>
</dbReference>
<gene>
    <name evidence="6" type="ORF">LCGC14_3063170</name>
</gene>
<dbReference type="CDD" id="cd01335">
    <property type="entry name" value="Radical_SAM"/>
    <property type="match status" value="1"/>
</dbReference>
<dbReference type="InterPro" id="IPR050377">
    <property type="entry name" value="Radical_SAM_PqqE_MftC-like"/>
</dbReference>
<reference evidence="6" key="1">
    <citation type="journal article" date="2015" name="Nature">
        <title>Complex archaea that bridge the gap between prokaryotes and eukaryotes.</title>
        <authorList>
            <person name="Spang A."/>
            <person name="Saw J.H."/>
            <person name="Jorgensen S.L."/>
            <person name="Zaremba-Niedzwiedzka K."/>
            <person name="Martijn J."/>
            <person name="Lind A.E."/>
            <person name="van Eijk R."/>
            <person name="Schleper C."/>
            <person name="Guy L."/>
            <person name="Ettema T.J."/>
        </authorList>
    </citation>
    <scope>NUCLEOTIDE SEQUENCE</scope>
</reference>
<keyword evidence="4" id="KW-0411">Iron-sulfur</keyword>